<protein>
    <submittedName>
        <fullName evidence="4">Sialate O-acetylesterase</fullName>
    </submittedName>
</protein>
<keyword evidence="2" id="KW-0732">Signal</keyword>
<feature type="chain" id="PRO_5042073236" evidence="2">
    <location>
        <begin position="20"/>
        <end position="472"/>
    </location>
</feature>
<evidence type="ECO:0000313" key="4">
    <source>
        <dbReference type="EMBL" id="MCW3785938.1"/>
    </source>
</evidence>
<dbReference type="Pfam" id="PF03629">
    <property type="entry name" value="SASA"/>
    <property type="match status" value="1"/>
</dbReference>
<dbReference type="AlphaFoldDB" id="A0AAE3SDY6"/>
<keyword evidence="1" id="KW-0378">Hydrolase</keyword>
<dbReference type="InterPro" id="IPR036514">
    <property type="entry name" value="SGNH_hydro_sf"/>
</dbReference>
<name>A0AAE3SDY6_9BACT</name>
<evidence type="ECO:0000313" key="5">
    <source>
        <dbReference type="Proteomes" id="UP001209229"/>
    </source>
</evidence>
<evidence type="ECO:0000256" key="2">
    <source>
        <dbReference type="SAM" id="SignalP"/>
    </source>
</evidence>
<dbReference type="SUPFAM" id="SSF52266">
    <property type="entry name" value="SGNH hydrolase"/>
    <property type="match status" value="1"/>
</dbReference>
<dbReference type="GO" id="GO:0005975">
    <property type="term" value="P:carbohydrate metabolic process"/>
    <property type="evidence" value="ECO:0007669"/>
    <property type="project" value="TreeGrafter"/>
</dbReference>
<organism evidence="4 5">
    <name type="scientific">Plebeiibacterium sediminum</name>
    <dbReference type="NCBI Taxonomy" id="2992112"/>
    <lineage>
        <taxon>Bacteria</taxon>
        <taxon>Pseudomonadati</taxon>
        <taxon>Bacteroidota</taxon>
        <taxon>Bacteroidia</taxon>
        <taxon>Marinilabiliales</taxon>
        <taxon>Marinilabiliaceae</taxon>
        <taxon>Plebeiibacterium</taxon>
    </lineage>
</organism>
<dbReference type="EMBL" id="JAPDPJ010000008">
    <property type="protein sequence ID" value="MCW3785938.1"/>
    <property type="molecule type" value="Genomic_DNA"/>
</dbReference>
<dbReference type="PANTHER" id="PTHR22901:SF0">
    <property type="entry name" value="SIALATE O-ACETYLESTERASE"/>
    <property type="match status" value="1"/>
</dbReference>
<sequence>MKHLSLVLLFALMTLGVQAEIKLSALFSDNMVLQQQSEVAIWGWSDAKTSISVQTSWNNQNYTTKSDKSGKWKVMVKTPEAGGPYEVTISDGKAITLKNVMIGEVWLCTGQSNMEMPMKGFMGQPVEGSNIDILKSKNKNIRMLSIPRSSKTEPQDNFEGQWKEACPAVVSNFSATGYYFGRLLQEMIDVPVGLIDVSFGGSCIQAWMSKETSVEFEGKKVPEKGDSIPEVNRTPTVLFNGMLHPVIGYGIKGCIWYQGETNYIEADKYEDLLPTMVNEWRTLWGQGDFPFYYAQIAPFDYSVFKPLEDQEEKHNSAYLRDAQRKAEAKIPNSGMVVLLDIGEETSIHPMKKQVGGERLAMYALADTYKMEGFGYKSPSFNAMSVDGSNVVVSFNHTNGLTSYGKEIKGFEIAGEDKRFYPATVFLRSKSVVLSSPRVKKPVAVRYAFKDFVVAELFGTDGLPVSSFRTDNW</sequence>
<comment type="caution">
    <text evidence="4">The sequence shown here is derived from an EMBL/GenBank/DDBJ whole genome shotgun (WGS) entry which is preliminary data.</text>
</comment>
<dbReference type="Gene3D" id="3.40.50.1110">
    <property type="entry name" value="SGNH hydrolase"/>
    <property type="match status" value="1"/>
</dbReference>
<reference evidence="4" key="1">
    <citation type="submission" date="2022-10" db="EMBL/GenBank/DDBJ databases">
        <authorList>
            <person name="Yu W.X."/>
        </authorList>
    </citation>
    <scope>NUCLEOTIDE SEQUENCE</scope>
    <source>
        <strain evidence="4">AAT</strain>
    </source>
</reference>
<evidence type="ECO:0000256" key="1">
    <source>
        <dbReference type="ARBA" id="ARBA00022801"/>
    </source>
</evidence>
<dbReference type="Proteomes" id="UP001209229">
    <property type="component" value="Unassembled WGS sequence"/>
</dbReference>
<evidence type="ECO:0000259" key="3">
    <source>
        <dbReference type="Pfam" id="PF03629"/>
    </source>
</evidence>
<gene>
    <name evidence="4" type="ORF">OM075_05635</name>
</gene>
<dbReference type="InterPro" id="IPR005181">
    <property type="entry name" value="SASA"/>
</dbReference>
<dbReference type="GO" id="GO:0001681">
    <property type="term" value="F:sialate O-acetylesterase activity"/>
    <property type="evidence" value="ECO:0007669"/>
    <property type="project" value="InterPro"/>
</dbReference>
<accession>A0AAE3SDY6</accession>
<dbReference type="PANTHER" id="PTHR22901">
    <property type="entry name" value="SIALATE O-ACETYLESTERASE"/>
    <property type="match status" value="1"/>
</dbReference>
<feature type="signal peptide" evidence="2">
    <location>
        <begin position="1"/>
        <end position="19"/>
    </location>
</feature>
<keyword evidence="5" id="KW-1185">Reference proteome</keyword>
<feature type="domain" description="Sialate O-acetylesterase" evidence="3">
    <location>
        <begin position="104"/>
        <end position="342"/>
    </location>
</feature>
<proteinExistence type="predicted"/>
<dbReference type="InterPro" id="IPR039329">
    <property type="entry name" value="SIAE"/>
</dbReference>
<dbReference type="RefSeq" id="WP_301189510.1">
    <property type="nucleotide sequence ID" value="NZ_JAPDPJ010000008.1"/>
</dbReference>